<dbReference type="GO" id="GO:0005634">
    <property type="term" value="C:nucleus"/>
    <property type="evidence" value="ECO:0007669"/>
    <property type="project" value="UniProtKB-SubCell"/>
</dbReference>
<dbReference type="PANTHER" id="PTHR31669:SF292">
    <property type="entry name" value="OS02G0262500 PROTEIN"/>
    <property type="match status" value="1"/>
</dbReference>
<comment type="similarity">
    <text evidence="2">Belongs to the FHY3/FAR1 family.</text>
</comment>
<comment type="caution">
    <text evidence="4">The sequence shown here is derived from an EMBL/GenBank/DDBJ whole genome shotgun (WGS) entry which is preliminary data.</text>
</comment>
<comment type="function">
    <text evidence="2">Putative transcription activator involved in regulating light control of development.</text>
</comment>
<accession>A0A444Z6L6</accession>
<evidence type="ECO:0000313" key="5">
    <source>
        <dbReference type="Proteomes" id="UP000289738"/>
    </source>
</evidence>
<protein>
    <recommendedName>
        <fullName evidence="2">Protein FAR1-RELATED SEQUENCE</fullName>
    </recommendedName>
</protein>
<dbReference type="GO" id="GO:0006355">
    <property type="term" value="P:regulation of DNA-templated transcription"/>
    <property type="evidence" value="ECO:0007669"/>
    <property type="project" value="UniProtKB-UniRule"/>
</dbReference>
<dbReference type="AlphaFoldDB" id="A0A444Z6L6"/>
<name>A0A444Z6L6_ARAHY</name>
<evidence type="ECO:0000256" key="1">
    <source>
        <dbReference type="PROSITE-ProRule" id="PRU00325"/>
    </source>
</evidence>
<evidence type="ECO:0000256" key="2">
    <source>
        <dbReference type="RuleBase" id="RU367018"/>
    </source>
</evidence>
<reference evidence="4 5" key="1">
    <citation type="submission" date="2019-01" db="EMBL/GenBank/DDBJ databases">
        <title>Sequencing of cultivated peanut Arachis hypogaea provides insights into genome evolution and oil improvement.</title>
        <authorList>
            <person name="Chen X."/>
        </authorList>
    </citation>
    <scope>NUCLEOTIDE SEQUENCE [LARGE SCALE GENOMIC DNA]</scope>
    <source>
        <strain evidence="5">cv. Fuhuasheng</strain>
        <tissue evidence="4">Leaves</tissue>
    </source>
</reference>
<comment type="subcellular location">
    <subcellularLocation>
        <location evidence="2">Nucleus</location>
    </subcellularLocation>
</comment>
<feature type="domain" description="SWIM-type" evidence="3">
    <location>
        <begin position="2"/>
        <end position="33"/>
    </location>
</feature>
<keyword evidence="2" id="KW-0539">Nucleus</keyword>
<dbReference type="PROSITE" id="PS50966">
    <property type="entry name" value="ZF_SWIM"/>
    <property type="match status" value="1"/>
</dbReference>
<dbReference type="GO" id="GO:0008270">
    <property type="term" value="F:zinc ion binding"/>
    <property type="evidence" value="ECO:0007669"/>
    <property type="project" value="UniProtKB-UniRule"/>
</dbReference>
<dbReference type="InterPro" id="IPR007527">
    <property type="entry name" value="Znf_SWIM"/>
</dbReference>
<dbReference type="Proteomes" id="UP000289738">
    <property type="component" value="Chromosome B05"/>
</dbReference>
<gene>
    <name evidence="4" type="ORF">Ahy_B05g078246</name>
</gene>
<evidence type="ECO:0000259" key="3">
    <source>
        <dbReference type="PROSITE" id="PS50966"/>
    </source>
</evidence>
<keyword evidence="1 2" id="KW-0863">Zinc-finger</keyword>
<dbReference type="InterPro" id="IPR031052">
    <property type="entry name" value="FHY3/FAR1"/>
</dbReference>
<keyword evidence="5" id="KW-1185">Reference proteome</keyword>
<dbReference type="PANTHER" id="PTHR31669">
    <property type="entry name" value="PROTEIN FAR1-RELATED SEQUENCE 10-RELATED"/>
    <property type="match status" value="1"/>
</dbReference>
<organism evidence="4 5">
    <name type="scientific">Arachis hypogaea</name>
    <name type="common">Peanut</name>
    <dbReference type="NCBI Taxonomy" id="3818"/>
    <lineage>
        <taxon>Eukaryota</taxon>
        <taxon>Viridiplantae</taxon>
        <taxon>Streptophyta</taxon>
        <taxon>Embryophyta</taxon>
        <taxon>Tracheophyta</taxon>
        <taxon>Spermatophyta</taxon>
        <taxon>Magnoliopsida</taxon>
        <taxon>eudicotyledons</taxon>
        <taxon>Gunneridae</taxon>
        <taxon>Pentapetalae</taxon>
        <taxon>rosids</taxon>
        <taxon>fabids</taxon>
        <taxon>Fabales</taxon>
        <taxon>Fabaceae</taxon>
        <taxon>Papilionoideae</taxon>
        <taxon>50 kb inversion clade</taxon>
        <taxon>dalbergioids sensu lato</taxon>
        <taxon>Dalbergieae</taxon>
        <taxon>Pterocarpus clade</taxon>
        <taxon>Arachis</taxon>
    </lineage>
</organism>
<keyword evidence="2" id="KW-0862">Zinc</keyword>
<evidence type="ECO:0000313" key="4">
    <source>
        <dbReference type="EMBL" id="RYR09824.1"/>
    </source>
</evidence>
<dbReference type="EMBL" id="SDMP01000015">
    <property type="protein sequence ID" value="RYR09824.1"/>
    <property type="molecule type" value="Genomic_DNA"/>
</dbReference>
<sequence length="86" mass="9931">MKYYDIRITCECRLFETGGLTCFHIFGVLKHHNTKFVPESLILKRWTRKANSDFICSIGEQKSTDNILHTLRCGAIPTIEKLQVSN</sequence>
<keyword evidence="2" id="KW-0479">Metal-binding</keyword>
<proteinExistence type="inferred from homology"/>